<protein>
    <submittedName>
        <fullName evidence="2">Uncharacterized protein</fullName>
    </submittedName>
</protein>
<name>A0AAV1T7L1_9STRA</name>
<proteinExistence type="predicted"/>
<gene>
    <name evidence="2" type="ORF">PM001_LOCUS2696</name>
    <name evidence="3" type="ORF">PM001_LOCUS27889</name>
</gene>
<evidence type="ECO:0000313" key="4">
    <source>
        <dbReference type="Proteomes" id="UP001162060"/>
    </source>
</evidence>
<dbReference type="AlphaFoldDB" id="A0AAV1T7L1"/>
<dbReference type="EMBL" id="CAKLBY020000283">
    <property type="protein sequence ID" value="CAK7942739.1"/>
    <property type="molecule type" value="Genomic_DNA"/>
</dbReference>
<evidence type="ECO:0000313" key="3">
    <source>
        <dbReference type="EMBL" id="CAK7942739.1"/>
    </source>
</evidence>
<organism evidence="2 4">
    <name type="scientific">Peronospora matthiolae</name>
    <dbReference type="NCBI Taxonomy" id="2874970"/>
    <lineage>
        <taxon>Eukaryota</taxon>
        <taxon>Sar</taxon>
        <taxon>Stramenopiles</taxon>
        <taxon>Oomycota</taxon>
        <taxon>Peronosporomycetes</taxon>
        <taxon>Peronosporales</taxon>
        <taxon>Peronosporaceae</taxon>
        <taxon>Peronospora</taxon>
    </lineage>
</organism>
<evidence type="ECO:0000313" key="2">
    <source>
        <dbReference type="EMBL" id="CAK7903367.1"/>
    </source>
</evidence>
<sequence length="40" mass="4390">MSDRHFTTVVRVPGSSGDSGFHREALSEDEKVKIEPGMEA</sequence>
<evidence type="ECO:0000256" key="1">
    <source>
        <dbReference type="SAM" id="MobiDB-lite"/>
    </source>
</evidence>
<dbReference type="EMBL" id="CAKLBY020000025">
    <property type="protein sequence ID" value="CAK7903367.1"/>
    <property type="molecule type" value="Genomic_DNA"/>
</dbReference>
<feature type="region of interest" description="Disordered" evidence="1">
    <location>
        <begin position="1"/>
        <end position="40"/>
    </location>
</feature>
<comment type="caution">
    <text evidence="2">The sequence shown here is derived from an EMBL/GenBank/DDBJ whole genome shotgun (WGS) entry which is preliminary data.</text>
</comment>
<accession>A0AAV1T7L1</accession>
<dbReference type="Proteomes" id="UP001162060">
    <property type="component" value="Unassembled WGS sequence"/>
</dbReference>
<reference evidence="2" key="1">
    <citation type="submission" date="2024-01" db="EMBL/GenBank/DDBJ databases">
        <authorList>
            <person name="Webb A."/>
        </authorList>
    </citation>
    <scope>NUCLEOTIDE SEQUENCE</scope>
    <source>
        <strain evidence="2">Pm1</strain>
    </source>
</reference>
<feature type="compositionally biased region" description="Basic and acidic residues" evidence="1">
    <location>
        <begin position="20"/>
        <end position="40"/>
    </location>
</feature>